<evidence type="ECO:0000313" key="3">
    <source>
        <dbReference type="Proteomes" id="UP000001685"/>
    </source>
</evidence>
<evidence type="ECO:0000256" key="1">
    <source>
        <dbReference type="SAM" id="MobiDB-lite"/>
    </source>
</evidence>
<dbReference type="Proteomes" id="UP000001685">
    <property type="component" value="Chromosome"/>
</dbReference>
<proteinExistence type="predicted"/>
<dbReference type="AlphaFoldDB" id="B1VZZ9"/>
<feature type="region of interest" description="Disordered" evidence="1">
    <location>
        <begin position="47"/>
        <end position="93"/>
    </location>
</feature>
<accession>B1VZZ9</accession>
<dbReference type="HOGENOM" id="CLU_2398319_0_0_11"/>
<reference evidence="3" key="1">
    <citation type="journal article" date="2008" name="J. Bacteriol.">
        <title>Genome sequence of the streptomycin-producing microorganism Streptomyces griseus IFO 13350.</title>
        <authorList>
            <person name="Ohnishi Y."/>
            <person name="Ishikawa J."/>
            <person name="Hara H."/>
            <person name="Suzuki H."/>
            <person name="Ikenoya M."/>
            <person name="Ikeda H."/>
            <person name="Yamashita A."/>
            <person name="Hattori M."/>
            <person name="Horinouchi S."/>
        </authorList>
    </citation>
    <scope>NUCLEOTIDE SEQUENCE [LARGE SCALE GENOMIC DNA]</scope>
    <source>
        <strain evidence="3">JCM 4626 / NBRC 13350</strain>
    </source>
</reference>
<evidence type="ECO:0000313" key="2">
    <source>
        <dbReference type="EMBL" id="BAG18888.1"/>
    </source>
</evidence>
<feature type="compositionally biased region" description="Basic residues" evidence="1">
    <location>
        <begin position="78"/>
        <end position="87"/>
    </location>
</feature>
<dbReference type="KEGG" id="sgr:SGR_2059"/>
<name>B1VZZ9_STRGG</name>
<sequence length="93" mass="10091">MTGKRVPFPQYQRGEAVLTQNAGHLRPRIAAPGHGCGATLASHHPGHLLWPDDAPEATTGAPRISRTRLPLPDERQRHAAPSRHRAFGARILG</sequence>
<gene>
    <name evidence="2" type="ordered locus">SGR_2059</name>
</gene>
<dbReference type="EMBL" id="AP009493">
    <property type="protein sequence ID" value="BAG18888.1"/>
    <property type="molecule type" value="Genomic_DNA"/>
</dbReference>
<protein>
    <submittedName>
        <fullName evidence="2">Uncharacterized protein</fullName>
    </submittedName>
</protein>
<organism evidence="2 3">
    <name type="scientific">Streptomyces griseus subsp. griseus (strain JCM 4626 / CBS 651.72 / NBRC 13350 / KCC S-0626 / ISP 5235)</name>
    <dbReference type="NCBI Taxonomy" id="455632"/>
    <lineage>
        <taxon>Bacteria</taxon>
        <taxon>Bacillati</taxon>
        <taxon>Actinomycetota</taxon>
        <taxon>Actinomycetes</taxon>
        <taxon>Kitasatosporales</taxon>
        <taxon>Streptomycetaceae</taxon>
        <taxon>Streptomyces</taxon>
    </lineage>
</organism>